<gene>
    <name evidence="6" type="ORF">BBAD15_g5115</name>
</gene>
<organism evidence="6 7">
    <name type="scientific">Beauveria bassiana D1-5</name>
    <dbReference type="NCBI Taxonomy" id="1245745"/>
    <lineage>
        <taxon>Eukaryota</taxon>
        <taxon>Fungi</taxon>
        <taxon>Dikarya</taxon>
        <taxon>Ascomycota</taxon>
        <taxon>Pezizomycotina</taxon>
        <taxon>Sordariomycetes</taxon>
        <taxon>Hypocreomycetidae</taxon>
        <taxon>Hypocreales</taxon>
        <taxon>Cordycipitaceae</taxon>
        <taxon>Beauveria</taxon>
    </lineage>
</organism>
<evidence type="ECO:0000256" key="1">
    <source>
        <dbReference type="ARBA" id="ARBA00022737"/>
    </source>
</evidence>
<evidence type="ECO:0000259" key="5">
    <source>
        <dbReference type="Pfam" id="PF24120"/>
    </source>
</evidence>
<evidence type="ECO:0000313" key="7">
    <source>
        <dbReference type="Proteomes" id="UP000030106"/>
    </source>
</evidence>
<dbReference type="Proteomes" id="UP000030106">
    <property type="component" value="Unassembled WGS sequence"/>
</dbReference>
<reference evidence="6 7" key="1">
    <citation type="submission" date="2012-10" db="EMBL/GenBank/DDBJ databases">
        <title>Genome sequencing and analysis of entomopathogenic fungi Beauveria bassiana D1-5.</title>
        <authorList>
            <person name="Li Q."/>
            <person name="Wang L."/>
            <person name="Zhang Z."/>
            <person name="Wang Q."/>
            <person name="Ren J."/>
            <person name="Wang M."/>
            <person name="Xu W."/>
            <person name="Wang J."/>
            <person name="Lu Y."/>
            <person name="Du Q."/>
            <person name="Sun Z."/>
        </authorList>
    </citation>
    <scope>NUCLEOTIDE SEQUENCE [LARGE SCALE GENOMIC DNA]</scope>
    <source>
        <strain evidence="6 7">D1-5</strain>
    </source>
</reference>
<feature type="repeat" description="ANK" evidence="3">
    <location>
        <begin position="294"/>
        <end position="320"/>
    </location>
</feature>
<proteinExistence type="predicted"/>
<evidence type="ECO:0000313" key="6">
    <source>
        <dbReference type="EMBL" id="KGQ09547.1"/>
    </source>
</evidence>
<dbReference type="STRING" id="1245745.A0A0A2VT67"/>
<dbReference type="InterPro" id="IPR036770">
    <property type="entry name" value="Ankyrin_rpt-contain_sf"/>
</dbReference>
<protein>
    <submittedName>
        <fullName evidence="6">Protein phosphatase 1 regulatory subunit 12A</fullName>
    </submittedName>
</protein>
<dbReference type="PROSITE" id="PS50297">
    <property type="entry name" value="ANK_REP_REGION"/>
    <property type="match status" value="2"/>
</dbReference>
<feature type="region of interest" description="Disordered" evidence="4">
    <location>
        <begin position="25"/>
        <end position="45"/>
    </location>
</feature>
<dbReference type="GO" id="GO:0005737">
    <property type="term" value="C:cytoplasm"/>
    <property type="evidence" value="ECO:0007669"/>
    <property type="project" value="TreeGrafter"/>
</dbReference>
<evidence type="ECO:0000256" key="4">
    <source>
        <dbReference type="SAM" id="MobiDB-lite"/>
    </source>
</evidence>
<dbReference type="SMART" id="SM00248">
    <property type="entry name" value="ANK"/>
    <property type="match status" value="2"/>
</dbReference>
<dbReference type="GO" id="GO:0005634">
    <property type="term" value="C:nucleus"/>
    <property type="evidence" value="ECO:0007669"/>
    <property type="project" value="TreeGrafter"/>
</dbReference>
<dbReference type="InterPro" id="IPR057517">
    <property type="entry name" value="SsdA-like_C"/>
</dbReference>
<evidence type="ECO:0000256" key="2">
    <source>
        <dbReference type="ARBA" id="ARBA00023043"/>
    </source>
</evidence>
<dbReference type="AlphaFoldDB" id="A0A0A2VT67"/>
<evidence type="ECO:0000256" key="3">
    <source>
        <dbReference type="PROSITE-ProRule" id="PRU00023"/>
    </source>
</evidence>
<accession>A0A0A2VT67</accession>
<dbReference type="SUPFAM" id="SSF48403">
    <property type="entry name" value="Ankyrin repeat"/>
    <property type="match status" value="1"/>
</dbReference>
<keyword evidence="2 3" id="KW-0040">ANK repeat</keyword>
<dbReference type="Pfam" id="PF12796">
    <property type="entry name" value="Ank_2"/>
    <property type="match status" value="1"/>
</dbReference>
<dbReference type="EMBL" id="ANFO01000431">
    <property type="protein sequence ID" value="KGQ09547.1"/>
    <property type="molecule type" value="Genomic_DNA"/>
</dbReference>
<dbReference type="Gene3D" id="1.25.40.20">
    <property type="entry name" value="Ankyrin repeat-containing domain"/>
    <property type="match status" value="1"/>
</dbReference>
<dbReference type="InterPro" id="IPR002110">
    <property type="entry name" value="Ankyrin_rpt"/>
</dbReference>
<dbReference type="HOGENOM" id="CLU_042425_0_0_1"/>
<dbReference type="PANTHER" id="PTHR24189">
    <property type="entry name" value="MYOTROPHIN"/>
    <property type="match status" value="1"/>
</dbReference>
<dbReference type="OrthoDB" id="341259at2759"/>
<feature type="domain" description="Single-strand DNA deaminase toxin A-like C-terminal" evidence="5">
    <location>
        <begin position="435"/>
        <end position="493"/>
    </location>
</feature>
<feature type="compositionally biased region" description="Basic and acidic residues" evidence="4">
    <location>
        <begin position="27"/>
        <end position="36"/>
    </location>
</feature>
<dbReference type="InterPro" id="IPR050745">
    <property type="entry name" value="Multifunctional_regulatory"/>
</dbReference>
<dbReference type="Pfam" id="PF24120">
    <property type="entry name" value="SsdA_C"/>
    <property type="match status" value="1"/>
</dbReference>
<keyword evidence="1" id="KW-0677">Repeat</keyword>
<dbReference type="PANTHER" id="PTHR24189:SF71">
    <property type="entry name" value="ANKYRIN REPEAT DOMAIN 39"/>
    <property type="match status" value="1"/>
</dbReference>
<name>A0A0A2VT67_BEABA</name>
<sequence length="598" mass="67547">MPLRAMGQVDYGENVKIGWRGEWGGLPEREGGEEGQRICNSKRGSLTPKEPLQELLRTFSTFDAGMASEEPISVARVQWWDDKTMQVLCPWCSESHHHGFTGIYEGQLRVAHCGVPRTETSPTPTYHVQFAISPPLLGYEIDKERFRFISGNGLVDQEDLVPSDQIERLRRSFRERVDKRAKWTSATEKVTIFEDFSIEVITRVVSEMVRGNVKYVRNYIETSSEAHIFLHGVESWVGLPSDLSVSDDDEAHFTQPDDCTSGETALHMAAAEQYPEMIRLLVTKGADVNAADVNGRTPLMEAAFWGRLENVQILLHHGADKSLQCICDGSLQLAADFAKPTKRNARARRMRAGGLTGEPIYKEDSYTRDLDREHIVRLLDDEAPSHQPPQLEGFAFEHGSRQSHLFVSLTTQFSLPSEWKTVASLHRGQGFTDVAAMSGWGHGETEVIHIAGREWTTEVLELCALLEFELRPHTYDHRVVGQWEACHAEKQLIAYFVNRHVFLETEIRGPGDKDLEITDLLEQFTMGALTEEMVAQRRLEEKQKEEKRLKFCIPCNLVVLIGQRLGRSGPPSPLPCSLESADWEAYQSTALLYKTAVI</sequence>
<comment type="caution">
    <text evidence="6">The sequence shown here is derived from an EMBL/GenBank/DDBJ whole genome shotgun (WGS) entry which is preliminary data.</text>
</comment>
<feature type="repeat" description="ANK" evidence="3">
    <location>
        <begin position="261"/>
        <end position="293"/>
    </location>
</feature>
<dbReference type="PROSITE" id="PS50088">
    <property type="entry name" value="ANK_REPEAT"/>
    <property type="match status" value="2"/>
</dbReference>